<evidence type="ECO:0000313" key="3">
    <source>
        <dbReference type="Proteomes" id="UP000002009"/>
    </source>
</evidence>
<dbReference type="OrthoDB" id="10573794at2759"/>
<keyword evidence="3" id="KW-1185">Reference proteome</keyword>
<dbReference type="OMA" id="YVWEDSE"/>
<gene>
    <name evidence="2" type="ORF">MICPUN_56041</name>
</gene>
<feature type="compositionally biased region" description="Basic and acidic residues" evidence="1">
    <location>
        <begin position="172"/>
        <end position="197"/>
    </location>
</feature>
<feature type="compositionally biased region" description="Basic and acidic residues" evidence="1">
    <location>
        <begin position="145"/>
        <end position="155"/>
    </location>
</feature>
<dbReference type="EMBL" id="CP001323">
    <property type="protein sequence ID" value="ACO61374.1"/>
    <property type="molecule type" value="Genomic_DNA"/>
</dbReference>
<feature type="compositionally biased region" description="Low complexity" evidence="1">
    <location>
        <begin position="198"/>
        <end position="207"/>
    </location>
</feature>
<reference evidence="2 3" key="1">
    <citation type="journal article" date="2009" name="Science">
        <title>Green evolution and dynamic adaptations revealed by genomes of the marine picoeukaryotes Micromonas.</title>
        <authorList>
            <person name="Worden A.Z."/>
            <person name="Lee J.H."/>
            <person name="Mock T."/>
            <person name="Rouze P."/>
            <person name="Simmons M.P."/>
            <person name="Aerts A.L."/>
            <person name="Allen A.E."/>
            <person name="Cuvelier M.L."/>
            <person name="Derelle E."/>
            <person name="Everett M.V."/>
            <person name="Foulon E."/>
            <person name="Grimwood J."/>
            <person name="Gundlach H."/>
            <person name="Henrissat B."/>
            <person name="Napoli C."/>
            <person name="McDonald S.M."/>
            <person name="Parker M.S."/>
            <person name="Rombauts S."/>
            <person name="Salamov A."/>
            <person name="Von Dassow P."/>
            <person name="Badger J.H."/>
            <person name="Coutinho P.M."/>
            <person name="Demir E."/>
            <person name="Dubchak I."/>
            <person name="Gentemann C."/>
            <person name="Eikrem W."/>
            <person name="Gready J.E."/>
            <person name="John U."/>
            <person name="Lanier W."/>
            <person name="Lindquist E.A."/>
            <person name="Lucas S."/>
            <person name="Mayer K.F."/>
            <person name="Moreau H."/>
            <person name="Not F."/>
            <person name="Otillar R."/>
            <person name="Panaud O."/>
            <person name="Pangilinan J."/>
            <person name="Paulsen I."/>
            <person name="Piegu B."/>
            <person name="Poliakov A."/>
            <person name="Robbens S."/>
            <person name="Schmutz J."/>
            <person name="Toulza E."/>
            <person name="Wyss T."/>
            <person name="Zelensky A."/>
            <person name="Zhou K."/>
            <person name="Armbrust E.V."/>
            <person name="Bhattacharya D."/>
            <person name="Goodenough U.W."/>
            <person name="Van de Peer Y."/>
            <person name="Grigoriev I.V."/>
        </authorList>
    </citation>
    <scope>NUCLEOTIDE SEQUENCE [LARGE SCALE GENOMIC DNA]</scope>
    <source>
        <strain evidence="3">RCC299 / NOUM17</strain>
    </source>
</reference>
<dbReference type="RefSeq" id="XP_002500116.1">
    <property type="nucleotide sequence ID" value="XM_002500070.1"/>
</dbReference>
<sequence length="207" mass="23182">MSETKTDGTIIVNVRLFATNKPDLKYLTRFQYKMPDQVKGPTVRLRLNPEVETVGSLKKKVEEARGTHPVEKLRKGGGPLGIVLEPDTATLASVGLTRDHSVWEYVWEDSEAESAKFEEELDTVRGYVHEFLLKHPDMPGAGRQTGEKKTEESTWTKKQRRKRQEMETAVAEYRKEKEKKEAAKRAAKAAKEAKAAEAAKAADATAA</sequence>
<dbReference type="GeneID" id="8240831"/>
<accession>C1DY69</accession>
<dbReference type="AlphaFoldDB" id="C1DY69"/>
<organism evidence="2 3">
    <name type="scientific">Micromonas commoda (strain RCC299 / NOUM17 / CCMP2709)</name>
    <name type="common">Picoplanktonic green alga</name>
    <dbReference type="NCBI Taxonomy" id="296587"/>
    <lineage>
        <taxon>Eukaryota</taxon>
        <taxon>Viridiplantae</taxon>
        <taxon>Chlorophyta</taxon>
        <taxon>Mamiellophyceae</taxon>
        <taxon>Mamiellales</taxon>
        <taxon>Mamiellaceae</taxon>
        <taxon>Micromonas</taxon>
    </lineage>
</organism>
<name>C1DY69_MICCC</name>
<evidence type="ECO:0000256" key="1">
    <source>
        <dbReference type="SAM" id="MobiDB-lite"/>
    </source>
</evidence>
<protein>
    <submittedName>
        <fullName evidence="2">Uncharacterized protein</fullName>
    </submittedName>
</protein>
<feature type="region of interest" description="Disordered" evidence="1">
    <location>
        <begin position="135"/>
        <end position="207"/>
    </location>
</feature>
<dbReference type="InParanoid" id="C1DY69"/>
<proteinExistence type="predicted"/>
<evidence type="ECO:0000313" key="2">
    <source>
        <dbReference type="EMBL" id="ACO61374.1"/>
    </source>
</evidence>
<dbReference type="Proteomes" id="UP000002009">
    <property type="component" value="Chromosome 2"/>
</dbReference>
<dbReference type="KEGG" id="mis:MICPUN_56041"/>